<dbReference type="RefSeq" id="WP_348709937.1">
    <property type="nucleotide sequence ID" value="NZ_CAXIXY010000003.1"/>
</dbReference>
<evidence type="ECO:0000313" key="2">
    <source>
        <dbReference type="Proteomes" id="UP001497416"/>
    </source>
</evidence>
<proteinExistence type="predicted"/>
<reference evidence="1 2" key="1">
    <citation type="submission" date="2024-05" db="EMBL/GenBank/DDBJ databases">
        <authorList>
            <person name="Duchaud E."/>
        </authorList>
    </citation>
    <scope>NUCLEOTIDE SEQUENCE [LARGE SCALE GENOMIC DNA]</scope>
    <source>
        <strain evidence="1">Ena-SAMPLE-TAB-13-05-2024-13:56:06:370-140302</strain>
    </source>
</reference>
<accession>A0ABP1EF26</accession>
<dbReference type="EMBL" id="CAXIXY010000003">
    <property type="protein sequence ID" value="CAL2076549.1"/>
    <property type="molecule type" value="Genomic_DNA"/>
</dbReference>
<protein>
    <submittedName>
        <fullName evidence="1">Uncharacterized protein</fullName>
    </submittedName>
</protein>
<gene>
    <name evidence="1" type="ORF">T190607A01A_10378</name>
</gene>
<sequence>MEQVIETSLEQANKLMHDVSTTESHTAQLESDVKTIYQDLQTIDNDLAISQKINTDLKNLDSALNEAVELLEVVSIIPEIGAEASELKNVISVFKKPVDEALVVSNKVESVVAPVRNAIGKVEPKVKQIDNALLKLMNAENQFASTLGGALQCINSLPNSTIKTSLEHELDSASEPVDTAVLKFDAQQVAILNAIDKAKEEAEDVKHLVMGLGSLQNQINAVMNVLNPLIASLNAVKNVLSHTIRVPYGGYPKTCYKKVLGVKVPYPCGWHTVYFSFSVEQIIKGGLHVIGPVMSLLNKAMNAVLQPVLRALHLHINLPQIPGLSILNDLSNDLTSFEANIVNPLDNLLNNLNLFENMYTDLEQFIDEIGKINKACGIASK</sequence>
<evidence type="ECO:0000313" key="1">
    <source>
        <dbReference type="EMBL" id="CAL2076549.1"/>
    </source>
</evidence>
<dbReference type="Proteomes" id="UP001497416">
    <property type="component" value="Unassembled WGS sequence"/>
</dbReference>
<comment type="caution">
    <text evidence="1">The sequence shown here is derived from an EMBL/GenBank/DDBJ whole genome shotgun (WGS) entry which is preliminary data.</text>
</comment>
<name>A0ABP1EF26_9FLAO</name>
<organism evidence="1 2">
    <name type="scientific">Tenacibaculum platacis</name>
    <dbReference type="NCBI Taxonomy" id="3137852"/>
    <lineage>
        <taxon>Bacteria</taxon>
        <taxon>Pseudomonadati</taxon>
        <taxon>Bacteroidota</taxon>
        <taxon>Flavobacteriia</taxon>
        <taxon>Flavobacteriales</taxon>
        <taxon>Flavobacteriaceae</taxon>
        <taxon>Tenacibaculum</taxon>
    </lineage>
</organism>
<keyword evidence="2" id="KW-1185">Reference proteome</keyword>